<keyword evidence="7 13" id="KW-0472">Membrane</keyword>
<evidence type="ECO:0000256" key="5">
    <source>
        <dbReference type="ARBA" id="ARBA00022729"/>
    </source>
</evidence>
<dbReference type="GO" id="GO:0005886">
    <property type="term" value="C:plasma membrane"/>
    <property type="evidence" value="ECO:0007669"/>
    <property type="project" value="UniProtKB-SubCell"/>
</dbReference>
<evidence type="ECO:0000256" key="6">
    <source>
        <dbReference type="ARBA" id="ARBA00022989"/>
    </source>
</evidence>
<organism evidence="14 15">
    <name type="scientific">Cellulophaga fucicola</name>
    <dbReference type="NCBI Taxonomy" id="76595"/>
    <lineage>
        <taxon>Bacteria</taxon>
        <taxon>Pseudomonadati</taxon>
        <taxon>Bacteroidota</taxon>
        <taxon>Flavobacteriia</taxon>
        <taxon>Flavobacteriales</taxon>
        <taxon>Flavobacteriaceae</taxon>
        <taxon>Cellulophaga</taxon>
    </lineage>
</organism>
<keyword evidence="5" id="KW-0732">Signal</keyword>
<dbReference type="EMBL" id="FPIY01000004">
    <property type="protein sequence ID" value="SFW61523.1"/>
    <property type="molecule type" value="Genomic_DNA"/>
</dbReference>
<dbReference type="AlphaFoldDB" id="A0A1K1QPG0"/>
<evidence type="ECO:0000256" key="7">
    <source>
        <dbReference type="ARBA" id="ARBA00023136"/>
    </source>
</evidence>
<dbReference type="Proteomes" id="UP000183257">
    <property type="component" value="Unassembled WGS sequence"/>
</dbReference>
<keyword evidence="15" id="KW-1185">Reference proteome</keyword>
<evidence type="ECO:0000256" key="9">
    <source>
        <dbReference type="ARBA" id="ARBA00023588"/>
    </source>
</evidence>
<keyword evidence="8" id="KW-0012">Acyltransferase</keyword>
<dbReference type="Pfam" id="PF18927">
    <property type="entry name" value="CrtO"/>
    <property type="match status" value="1"/>
</dbReference>
<keyword evidence="3" id="KW-0808">Transferase</keyword>
<evidence type="ECO:0000256" key="3">
    <source>
        <dbReference type="ARBA" id="ARBA00022679"/>
    </source>
</evidence>
<feature type="transmembrane region" description="Helical" evidence="13">
    <location>
        <begin position="119"/>
        <end position="139"/>
    </location>
</feature>
<dbReference type="UniPathway" id="UPA00029">
    <property type="reaction ID" value="UER00560"/>
</dbReference>
<evidence type="ECO:0000313" key="15">
    <source>
        <dbReference type="Proteomes" id="UP000183257"/>
    </source>
</evidence>
<keyword evidence="2" id="KW-1003">Cell membrane</keyword>
<evidence type="ECO:0000256" key="1">
    <source>
        <dbReference type="ARBA" id="ARBA00004162"/>
    </source>
</evidence>
<keyword evidence="6 13" id="KW-1133">Transmembrane helix</keyword>
<evidence type="ECO:0000256" key="10">
    <source>
        <dbReference type="ARBA" id="ARBA00023603"/>
    </source>
</evidence>
<evidence type="ECO:0000256" key="12">
    <source>
        <dbReference type="ARBA" id="ARBA00025324"/>
    </source>
</evidence>
<comment type="subcellular location">
    <subcellularLocation>
        <location evidence="1">Cell membrane</location>
        <topology evidence="1">Single-pass membrane protein</topology>
    </subcellularLocation>
</comment>
<evidence type="ECO:0000256" key="11">
    <source>
        <dbReference type="ARBA" id="ARBA00023667"/>
    </source>
</evidence>
<dbReference type="OrthoDB" id="883215at2"/>
<dbReference type="InterPro" id="IPR044021">
    <property type="entry name" value="CrtO"/>
</dbReference>
<evidence type="ECO:0000256" key="13">
    <source>
        <dbReference type="SAM" id="Phobius"/>
    </source>
</evidence>
<feature type="transmembrane region" description="Helical" evidence="13">
    <location>
        <begin position="97"/>
        <end position="113"/>
    </location>
</feature>
<sequence>MTLKYLISGLILGISTSFISWIIGMIVNSILAKTKFYKKISNLNFISNKAFNKYIGLNYFKWIVKNTFFKFFNQKIKVENKKTDLTEIRNEMTLSEISHLIGFIFVTFFAIYTSVTKSYLVGLAIMVVNILMNLYPSLLQQENKRRINKLIKRNIKTGTNNAFN</sequence>
<dbReference type="GO" id="GO:0016746">
    <property type="term" value="F:acyltransferase activity"/>
    <property type="evidence" value="ECO:0007669"/>
    <property type="project" value="UniProtKB-KW"/>
</dbReference>
<evidence type="ECO:0000256" key="4">
    <source>
        <dbReference type="ARBA" id="ARBA00022692"/>
    </source>
</evidence>
<evidence type="ECO:0000313" key="14">
    <source>
        <dbReference type="EMBL" id="SFW61523.1"/>
    </source>
</evidence>
<protein>
    <recommendedName>
        <fullName evidence="11">Glycosyl-4,4'-diaponeurosporenoate acyltransferase</fullName>
    </recommendedName>
</protein>
<keyword evidence="4 13" id="KW-0812">Transmembrane</keyword>
<accession>A0A1K1QPG0</accession>
<proteinExistence type="inferred from homology"/>
<gene>
    <name evidence="14" type="ORF">SAMN05660313_02839</name>
</gene>
<feature type="transmembrane region" description="Helical" evidence="13">
    <location>
        <begin position="6"/>
        <end position="31"/>
    </location>
</feature>
<dbReference type="STRING" id="76595.SAMN05660313_02839"/>
<reference evidence="15" key="1">
    <citation type="submission" date="2016-11" db="EMBL/GenBank/DDBJ databases">
        <authorList>
            <person name="Varghese N."/>
            <person name="Submissions S."/>
        </authorList>
    </citation>
    <scope>NUCLEOTIDE SEQUENCE [LARGE SCALE GENOMIC DNA]</scope>
    <source>
        <strain evidence="15">DSM 24786</strain>
    </source>
</reference>
<dbReference type="RefSeq" id="WP_072304463.1">
    <property type="nucleotide sequence ID" value="NZ_FPIY01000004.1"/>
</dbReference>
<comment type="similarity">
    <text evidence="10">Belongs to the acyltransferase CrtO family.</text>
</comment>
<comment type="function">
    <text evidence="12">Catalyzes the acylation of glycosyl-4,4'-diaponeurosporenoate, i.e. the esterification of glucose at the C6'' position with the carboxyl group of the C(15) fatty acid 12-methyltetradecanoic acid, to yield staphyloxanthin. This is the last step in the biosynthesis of this orange pigment, present in most staphylococci strains.</text>
</comment>
<evidence type="ECO:0000256" key="2">
    <source>
        <dbReference type="ARBA" id="ARBA00022475"/>
    </source>
</evidence>
<name>A0A1K1QPG0_9FLAO</name>
<evidence type="ECO:0000256" key="8">
    <source>
        <dbReference type="ARBA" id="ARBA00023315"/>
    </source>
</evidence>
<comment type="pathway">
    <text evidence="9">Carotenoid biosynthesis; staphyloxanthin biosynthesis; staphyloxanthin from farnesyl diphosphate: step 5/5.</text>
</comment>